<evidence type="ECO:0000256" key="1">
    <source>
        <dbReference type="SAM" id="MobiDB-lite"/>
    </source>
</evidence>
<sequence>MVVGGTPSASAVLGPGAAAFESFRTRSTLVWRASDGCPPPSADWRALLQAAPGSEGAAPPAALVAVPLQASAAQYCLGAASFALESEPSPADVAVLQELGASLAASISHLTKNLWEESLGFLNTVMPRRVIQRMLSTGLAPRAAPAAVAAAGQRAQRVPAVEPAVVAPEAEPSNPSPRSPAFVADAAAGEAAAPPLLQLSVPEAAAARPACGGSAGGEGREGGDLYLATPTAASSEGGIEAYAATPSNEALPPSAAICGSGSIRHVAPGEAEPAVGVPGCAGSGALPDLAACGSDCSVGGGSAEPAGGSLSLGAAPKPAACSSGSSCKEGLDRGGVRGELELAGPPGSANAFLEIKTLRQKWNLEFADPLLEDKFKHWFNTLQTATDLDVFRYFCPCLLTLLVALTLRGGTTWGDWIAVTHSLLALVALAAFMLLRPAFYIAHRSTVVACVRCVSATLLLGHVYVDPRFYSGNLMKGLAASGSLTLVTNSFRNRLRFSNHLLVQLVKLYACALANAFTHSDPARSAATYLTLPVATAVQLLSAAIPSLAVFRLEAGLRRRFLAVGVQAGILQLPPAAPHTAAALLCPRPPAHGAAAKTASSI</sequence>
<evidence type="ECO:0000256" key="2">
    <source>
        <dbReference type="SAM" id="Phobius"/>
    </source>
</evidence>
<organism evidence="3 4">
    <name type="scientific">Micractinium conductrix</name>
    <dbReference type="NCBI Taxonomy" id="554055"/>
    <lineage>
        <taxon>Eukaryota</taxon>
        <taxon>Viridiplantae</taxon>
        <taxon>Chlorophyta</taxon>
        <taxon>core chlorophytes</taxon>
        <taxon>Trebouxiophyceae</taxon>
        <taxon>Chlorellales</taxon>
        <taxon>Chlorellaceae</taxon>
        <taxon>Chlorella clade</taxon>
        <taxon>Micractinium</taxon>
    </lineage>
</organism>
<dbReference type="AlphaFoldDB" id="A0A2P6V5X7"/>
<dbReference type="EMBL" id="LHPF02000026">
    <property type="protein sequence ID" value="PSC69489.1"/>
    <property type="molecule type" value="Genomic_DNA"/>
</dbReference>
<feature type="transmembrane region" description="Helical" evidence="2">
    <location>
        <begin position="416"/>
        <end position="435"/>
    </location>
</feature>
<feature type="transmembrane region" description="Helical" evidence="2">
    <location>
        <begin position="530"/>
        <end position="551"/>
    </location>
</feature>
<evidence type="ECO:0000313" key="3">
    <source>
        <dbReference type="EMBL" id="PSC69489.1"/>
    </source>
</evidence>
<keyword evidence="2" id="KW-0812">Transmembrane</keyword>
<dbReference type="STRING" id="554055.A0A2P6V5X7"/>
<gene>
    <name evidence="3" type="ORF">C2E20_7013</name>
</gene>
<accession>A0A2P6V5X7</accession>
<dbReference type="Proteomes" id="UP000239649">
    <property type="component" value="Unassembled WGS sequence"/>
</dbReference>
<feature type="region of interest" description="Disordered" evidence="1">
    <location>
        <begin position="208"/>
        <end position="228"/>
    </location>
</feature>
<keyword evidence="4" id="KW-1185">Reference proteome</keyword>
<keyword evidence="2" id="KW-1133">Transmembrane helix</keyword>
<reference evidence="3 4" key="1">
    <citation type="journal article" date="2018" name="Plant J.">
        <title>Genome sequences of Chlorella sorokiniana UTEX 1602 and Micractinium conductrix SAG 241.80: implications to maltose excretion by a green alga.</title>
        <authorList>
            <person name="Arriola M.B."/>
            <person name="Velmurugan N."/>
            <person name="Zhang Y."/>
            <person name="Plunkett M.H."/>
            <person name="Hondzo H."/>
            <person name="Barney B.M."/>
        </authorList>
    </citation>
    <scope>NUCLEOTIDE SEQUENCE [LARGE SCALE GENOMIC DNA]</scope>
    <source>
        <strain evidence="3 4">SAG 241.80</strain>
    </source>
</reference>
<evidence type="ECO:0000313" key="4">
    <source>
        <dbReference type="Proteomes" id="UP000239649"/>
    </source>
</evidence>
<dbReference type="OrthoDB" id="10267545at2759"/>
<feature type="transmembrane region" description="Helical" evidence="2">
    <location>
        <begin position="447"/>
        <end position="464"/>
    </location>
</feature>
<keyword evidence="2" id="KW-0472">Membrane</keyword>
<comment type="caution">
    <text evidence="3">The sequence shown here is derived from an EMBL/GenBank/DDBJ whole genome shotgun (WGS) entry which is preliminary data.</text>
</comment>
<name>A0A2P6V5X7_9CHLO</name>
<proteinExistence type="predicted"/>
<protein>
    <submittedName>
        <fullName evidence="3">Uncharacterized protein</fullName>
    </submittedName>
</protein>